<feature type="domain" description="PD-(D/E)XK endonuclease-like" evidence="8">
    <location>
        <begin position="6"/>
        <end position="263"/>
    </location>
</feature>
<dbReference type="InterPro" id="IPR011335">
    <property type="entry name" value="Restrct_endonuc-II-like"/>
</dbReference>
<evidence type="ECO:0000256" key="7">
    <source>
        <dbReference type="ARBA" id="ARBA00023204"/>
    </source>
</evidence>
<evidence type="ECO:0000256" key="1">
    <source>
        <dbReference type="ARBA" id="ARBA00022741"/>
    </source>
</evidence>
<comment type="caution">
    <text evidence="9">The sequence shown here is derived from an EMBL/GenBank/DDBJ whole genome shotgun (WGS) entry which is preliminary data.</text>
</comment>
<dbReference type="Gene3D" id="3.90.320.10">
    <property type="match status" value="1"/>
</dbReference>
<keyword evidence="1" id="KW-0547">Nucleotide-binding</keyword>
<dbReference type="InterPro" id="IPR011604">
    <property type="entry name" value="PDDEXK-like_dom_sf"/>
</dbReference>
<evidence type="ECO:0000256" key="4">
    <source>
        <dbReference type="ARBA" id="ARBA00022806"/>
    </source>
</evidence>
<keyword evidence="6" id="KW-0238">DNA-binding</keyword>
<dbReference type="Pfam" id="PF12705">
    <property type="entry name" value="PDDEXK_1"/>
    <property type="match status" value="1"/>
</dbReference>
<proteinExistence type="predicted"/>
<gene>
    <name evidence="9" type="ORF">JK635_02290</name>
</gene>
<evidence type="ECO:0000256" key="5">
    <source>
        <dbReference type="ARBA" id="ARBA00022840"/>
    </source>
</evidence>
<keyword evidence="7" id="KW-0234">DNA repair</keyword>
<keyword evidence="5" id="KW-0067">ATP-binding</keyword>
<organism evidence="9 10">
    <name type="scientific">Neobacillus paridis</name>
    <dbReference type="NCBI Taxonomy" id="2803862"/>
    <lineage>
        <taxon>Bacteria</taxon>
        <taxon>Bacillati</taxon>
        <taxon>Bacillota</taxon>
        <taxon>Bacilli</taxon>
        <taxon>Bacillales</taxon>
        <taxon>Bacillaceae</taxon>
        <taxon>Neobacillus</taxon>
    </lineage>
</organism>
<keyword evidence="10" id="KW-1185">Reference proteome</keyword>
<evidence type="ECO:0000256" key="3">
    <source>
        <dbReference type="ARBA" id="ARBA00022801"/>
    </source>
</evidence>
<accession>A0ABS1TIC0</accession>
<evidence type="ECO:0000313" key="9">
    <source>
        <dbReference type="EMBL" id="MBL4951069.1"/>
    </source>
</evidence>
<keyword evidence="4" id="KW-0347">Helicase</keyword>
<keyword evidence="2" id="KW-0227">DNA damage</keyword>
<protein>
    <submittedName>
        <fullName evidence="9">PD-(D/E)XK nuclease family protein</fullName>
    </submittedName>
</protein>
<evidence type="ECO:0000259" key="8">
    <source>
        <dbReference type="Pfam" id="PF12705"/>
    </source>
</evidence>
<dbReference type="SUPFAM" id="SSF52980">
    <property type="entry name" value="Restriction endonuclease-like"/>
    <property type="match status" value="1"/>
</dbReference>
<evidence type="ECO:0000256" key="6">
    <source>
        <dbReference type="ARBA" id="ARBA00023125"/>
    </source>
</evidence>
<keyword evidence="3" id="KW-0378">Hydrolase</keyword>
<sequence>MSEQKYSFSRLETFHNCKRNFYYTYILDNRSGESIYTYLGTVCHELTEAIIQKQMTNDDAVIQFIEAVDDAEMLDLRWISDNVKNNYVNCIVHFFENFSPIDNPTIRIEDYFEIDINGVTIIGYIDLWYMIGNDIYIIDLKTSSKFSKKDLPKKSRQLLLYAIALSEKYPDYKIHLQFNMLKYVLKNGKLFERNKLNLFDEFPDGIVEVDFNEESIQDVKDYVINTVKEINSIDKSDIVYWNMGYDPTKDFFCKNLCGHRSKCLERLGKVVD</sequence>
<dbReference type="Proteomes" id="UP000623967">
    <property type="component" value="Unassembled WGS sequence"/>
</dbReference>
<evidence type="ECO:0000256" key="2">
    <source>
        <dbReference type="ARBA" id="ARBA00022763"/>
    </source>
</evidence>
<name>A0ABS1TIC0_9BACI</name>
<dbReference type="RefSeq" id="WP_202652034.1">
    <property type="nucleotide sequence ID" value="NZ_JAESWB010000025.1"/>
</dbReference>
<dbReference type="InterPro" id="IPR038726">
    <property type="entry name" value="PDDEXK_AddAB-type"/>
</dbReference>
<reference evidence="9 10" key="1">
    <citation type="submission" date="2021-01" db="EMBL/GenBank/DDBJ databases">
        <title>Genome public.</title>
        <authorList>
            <person name="Liu C."/>
            <person name="Sun Q."/>
        </authorList>
    </citation>
    <scope>NUCLEOTIDE SEQUENCE [LARGE SCALE GENOMIC DNA]</scope>
    <source>
        <strain evidence="9 10">YIM B02564</strain>
    </source>
</reference>
<evidence type="ECO:0000313" key="10">
    <source>
        <dbReference type="Proteomes" id="UP000623967"/>
    </source>
</evidence>
<dbReference type="EMBL" id="JAESWB010000025">
    <property type="protein sequence ID" value="MBL4951069.1"/>
    <property type="molecule type" value="Genomic_DNA"/>
</dbReference>